<gene>
    <name evidence="4" type="primary">SMKI14G0160</name>
    <name evidence="4" type="ORF">SMKI_14G0160</name>
</gene>
<evidence type="ECO:0008006" key="6">
    <source>
        <dbReference type="Google" id="ProtNLM"/>
    </source>
</evidence>
<keyword evidence="2" id="KW-0472">Membrane</keyword>
<feature type="transmembrane region" description="Helical" evidence="2">
    <location>
        <begin position="299"/>
        <end position="318"/>
    </location>
</feature>
<evidence type="ECO:0000256" key="1">
    <source>
        <dbReference type="SAM" id="MobiDB-lite"/>
    </source>
</evidence>
<feature type="transmembrane region" description="Helical" evidence="2">
    <location>
        <begin position="268"/>
        <end position="287"/>
    </location>
</feature>
<dbReference type="InterPro" id="IPR031452">
    <property type="entry name" value="Kre1"/>
</dbReference>
<evidence type="ECO:0000256" key="3">
    <source>
        <dbReference type="SAM" id="SignalP"/>
    </source>
</evidence>
<keyword evidence="5" id="KW-1185">Reference proteome</keyword>
<protein>
    <recommendedName>
        <fullName evidence="6">Kre1p</fullName>
    </recommendedName>
</protein>
<feature type="compositionally biased region" description="Low complexity" evidence="1">
    <location>
        <begin position="156"/>
        <end position="185"/>
    </location>
</feature>
<feature type="signal peptide" evidence="3">
    <location>
        <begin position="1"/>
        <end position="26"/>
    </location>
</feature>
<feature type="chain" id="PRO_5041380293" description="Kre1p" evidence="3">
    <location>
        <begin position="27"/>
        <end position="319"/>
    </location>
</feature>
<dbReference type="GO" id="GO:0031505">
    <property type="term" value="P:fungal-type cell wall organization"/>
    <property type="evidence" value="ECO:0007669"/>
    <property type="project" value="InterPro"/>
</dbReference>
<dbReference type="Proteomes" id="UP001161438">
    <property type="component" value="Chromosome 14"/>
</dbReference>
<reference evidence="4" key="1">
    <citation type="submission" date="2022-10" db="EMBL/GenBank/DDBJ databases">
        <authorList>
            <person name="Byrne P K."/>
        </authorList>
    </citation>
    <scope>NUCLEOTIDE SEQUENCE</scope>
    <source>
        <strain evidence="4">IFO1815</strain>
    </source>
</reference>
<keyword evidence="2" id="KW-1133">Transmembrane helix</keyword>
<keyword evidence="3" id="KW-0732">Signal</keyword>
<evidence type="ECO:0000313" key="5">
    <source>
        <dbReference type="Proteomes" id="UP001161438"/>
    </source>
</evidence>
<organism evidence="4 5">
    <name type="scientific">Saccharomyces mikatae IFO 1815</name>
    <dbReference type="NCBI Taxonomy" id="226126"/>
    <lineage>
        <taxon>Eukaryota</taxon>
        <taxon>Fungi</taxon>
        <taxon>Dikarya</taxon>
        <taxon>Ascomycota</taxon>
        <taxon>Saccharomycotina</taxon>
        <taxon>Saccharomycetes</taxon>
        <taxon>Saccharomycetales</taxon>
        <taxon>Saccharomycetaceae</taxon>
        <taxon>Saccharomyces</taxon>
    </lineage>
</organism>
<accession>A0AA35ITW2</accession>
<evidence type="ECO:0000256" key="2">
    <source>
        <dbReference type="SAM" id="Phobius"/>
    </source>
</evidence>
<sequence length="319" mass="32702">MVFRMLSQSFVSLLLTLSLLSAAVMAAMTTQITVVTNVAGALVTETTIWDPATAAAAVAAAAAPTTTAQTGFFTTVFTTTNDVGTTVTLTQTVNRATMLPTTTTSTSSTGKATTTVPTATSSLSSGLYLSTVTTTNDLGSTVTLIQTFTHSSTSVSSSAASSASSSVSSSVSSSSVKSTRSTGSAVVEAGTRPDPSTDFTEPPVTAVTTLSIESYITITEGTTSTYTTTRAPTSMWVTVVRQGNTITVQTTFVQRFSSQYVTVASPSVGSIGMGTLTGTIGVVKSAMKKTVSHNKAQHLSMSSFTSILGGLLTVLIWFL</sequence>
<evidence type="ECO:0000313" key="4">
    <source>
        <dbReference type="EMBL" id="CAI4035809.1"/>
    </source>
</evidence>
<dbReference type="Pfam" id="PF17056">
    <property type="entry name" value="KRE1"/>
    <property type="match status" value="1"/>
</dbReference>
<feature type="region of interest" description="Disordered" evidence="1">
    <location>
        <begin position="156"/>
        <end position="202"/>
    </location>
</feature>
<dbReference type="GeneID" id="80920697"/>
<dbReference type="RefSeq" id="XP_056078929.1">
    <property type="nucleotide sequence ID" value="XM_056225074.1"/>
</dbReference>
<name>A0AA35ITW2_SACMI</name>
<dbReference type="EMBL" id="OX365770">
    <property type="protein sequence ID" value="CAI4035809.1"/>
    <property type="molecule type" value="Genomic_DNA"/>
</dbReference>
<dbReference type="AlphaFoldDB" id="A0AA35ITW2"/>
<proteinExistence type="predicted"/>
<keyword evidence="2" id="KW-0812">Transmembrane</keyword>